<keyword evidence="8" id="KW-1015">Disulfide bond</keyword>
<dbReference type="Proteomes" id="UP000306050">
    <property type="component" value="Chromosome SGRAM_1"/>
</dbReference>
<evidence type="ECO:0000256" key="4">
    <source>
        <dbReference type="ARBA" id="ARBA00022729"/>
    </source>
</evidence>
<accession>A0A4U7L0A6</accession>
<dbReference type="SUPFAM" id="SSF55486">
    <property type="entry name" value="Metalloproteases ('zincins'), catalytic domain"/>
    <property type="match status" value="1"/>
</dbReference>
<dbReference type="InterPro" id="IPR008754">
    <property type="entry name" value="Peptidase_M43"/>
</dbReference>
<keyword evidence="2" id="KW-0645">Protease</keyword>
<dbReference type="Pfam" id="PF05572">
    <property type="entry name" value="Peptidase_M43"/>
    <property type="match status" value="1"/>
</dbReference>
<dbReference type="OrthoDB" id="536211at2759"/>
<feature type="compositionally biased region" description="Polar residues" evidence="9">
    <location>
        <begin position="41"/>
        <end position="52"/>
    </location>
</feature>
<gene>
    <name evidence="11" type="ORF">EX895_000639</name>
</gene>
<dbReference type="AlphaFoldDB" id="A0A4U7L0A6"/>
<dbReference type="RefSeq" id="XP_029742626.1">
    <property type="nucleotide sequence ID" value="XM_029881240.1"/>
</dbReference>
<keyword evidence="7" id="KW-0482">Metalloprotease</keyword>
<feature type="compositionally biased region" description="Polar residues" evidence="9">
    <location>
        <begin position="107"/>
        <end position="118"/>
    </location>
</feature>
<dbReference type="PANTHER" id="PTHR47466">
    <property type="match status" value="1"/>
</dbReference>
<dbReference type="Gene3D" id="3.40.390.10">
    <property type="entry name" value="Collagenase (Catalytic Domain)"/>
    <property type="match status" value="1"/>
</dbReference>
<feature type="region of interest" description="Disordered" evidence="9">
    <location>
        <begin position="81"/>
        <end position="152"/>
    </location>
</feature>
<sequence>MLPFRQLVSSISVALVVLQTHQYLHGTGQALARPVGQNSVNDAFNRRSTQPGTAVPASDGSGEATMNPEAVLKALKALTEGIQSQSDDQNRQPVMVISHGEGGPIKPSTSSSASNAKPTDSGKKSKEDPQPNKNKNKNDKDRSGKSKSNDAAKAVLKALQQPRTRFCAQAANTNGTIDDISQTLVKKERRRLAAIRKQRASKTSSKNNATDARSLTDAKLLAEQTKTVSVVWHIIHSGSAGNVTDDMVASQIDTLNTDYKPYGFAFDLNTTDRVDNANWFKNVSPDTDLQTQMKSALRQGDAKTLNLYSVDFSNGLLGYSAFPWDVQDDLVNDGVVFQYSTVPGGSETGYNMGKTVTHEVGHWLGLYHVFQGGCNSPGDYVDDTPPQSIATSGCPTGQDSCSGGGVDSIHNYMDYSSDACYTGFTEGQAVRMAALTSQYRSL</sequence>
<evidence type="ECO:0000256" key="1">
    <source>
        <dbReference type="ARBA" id="ARBA00008721"/>
    </source>
</evidence>
<dbReference type="GeneID" id="40723534"/>
<comment type="caution">
    <text evidence="11">The sequence shown here is derived from an EMBL/GenBank/DDBJ whole genome shotgun (WGS) entry which is preliminary data.</text>
</comment>
<keyword evidence="12" id="KW-1185">Reference proteome</keyword>
<feature type="domain" description="Peptidase M43 pregnancy-associated plasma-A" evidence="10">
    <location>
        <begin position="302"/>
        <end position="434"/>
    </location>
</feature>
<reference evidence="11 12" key="1">
    <citation type="submission" date="2019-05" db="EMBL/GenBank/DDBJ databases">
        <title>Sporisorium graminicola CBS 10092 draft sequencing and annotation.</title>
        <authorList>
            <person name="Solano-Gonzalez S."/>
            <person name="Caddick M.X."/>
            <person name="Darby A."/>
        </authorList>
    </citation>
    <scope>NUCLEOTIDE SEQUENCE [LARGE SCALE GENOMIC DNA]</scope>
    <source>
        <strain evidence="11 12">CBS 10092</strain>
    </source>
</reference>
<keyword evidence="5" id="KW-0378">Hydrolase</keyword>
<evidence type="ECO:0000259" key="10">
    <source>
        <dbReference type="Pfam" id="PF05572"/>
    </source>
</evidence>
<dbReference type="InterPro" id="IPR024079">
    <property type="entry name" value="MetalloPept_cat_dom_sf"/>
</dbReference>
<dbReference type="GO" id="GO:0006508">
    <property type="term" value="P:proteolysis"/>
    <property type="evidence" value="ECO:0007669"/>
    <property type="project" value="UniProtKB-KW"/>
</dbReference>
<dbReference type="EMBL" id="SRRM01000002">
    <property type="protein sequence ID" value="TKY90641.1"/>
    <property type="molecule type" value="Genomic_DNA"/>
</dbReference>
<keyword evidence="6" id="KW-0862">Zinc</keyword>
<evidence type="ECO:0000256" key="5">
    <source>
        <dbReference type="ARBA" id="ARBA00022801"/>
    </source>
</evidence>
<evidence type="ECO:0000256" key="9">
    <source>
        <dbReference type="SAM" id="MobiDB-lite"/>
    </source>
</evidence>
<keyword evidence="3" id="KW-0479">Metal-binding</keyword>
<evidence type="ECO:0000256" key="8">
    <source>
        <dbReference type="ARBA" id="ARBA00023157"/>
    </source>
</evidence>
<organism evidence="11 12">
    <name type="scientific">Sporisorium graminicola</name>
    <dbReference type="NCBI Taxonomy" id="280036"/>
    <lineage>
        <taxon>Eukaryota</taxon>
        <taxon>Fungi</taxon>
        <taxon>Dikarya</taxon>
        <taxon>Basidiomycota</taxon>
        <taxon>Ustilaginomycotina</taxon>
        <taxon>Ustilaginomycetes</taxon>
        <taxon>Ustilaginales</taxon>
        <taxon>Ustilaginaceae</taxon>
        <taxon>Sporisorium</taxon>
    </lineage>
</organism>
<evidence type="ECO:0000256" key="6">
    <source>
        <dbReference type="ARBA" id="ARBA00022833"/>
    </source>
</evidence>
<dbReference type="KEGG" id="sgra:EX895_000639"/>
<keyword evidence="4" id="KW-0732">Signal</keyword>
<evidence type="ECO:0000256" key="3">
    <source>
        <dbReference type="ARBA" id="ARBA00022723"/>
    </source>
</evidence>
<comment type="similarity">
    <text evidence="1">Belongs to the peptidase M43B family.</text>
</comment>
<feature type="compositionally biased region" description="Basic and acidic residues" evidence="9">
    <location>
        <begin position="120"/>
        <end position="150"/>
    </location>
</feature>
<protein>
    <recommendedName>
        <fullName evidence="10">Peptidase M43 pregnancy-associated plasma-A domain-containing protein</fullName>
    </recommendedName>
</protein>
<feature type="region of interest" description="Disordered" evidence="9">
    <location>
        <begin position="41"/>
        <end position="65"/>
    </location>
</feature>
<dbReference type="PANTHER" id="PTHR47466:SF1">
    <property type="entry name" value="METALLOPROTEASE MEP1 (AFU_ORTHOLOGUE AFUA_1G07730)-RELATED"/>
    <property type="match status" value="1"/>
</dbReference>
<evidence type="ECO:0000256" key="2">
    <source>
        <dbReference type="ARBA" id="ARBA00022670"/>
    </source>
</evidence>
<evidence type="ECO:0000313" key="12">
    <source>
        <dbReference type="Proteomes" id="UP000306050"/>
    </source>
</evidence>
<dbReference type="GO" id="GO:0046872">
    <property type="term" value="F:metal ion binding"/>
    <property type="evidence" value="ECO:0007669"/>
    <property type="project" value="UniProtKB-KW"/>
</dbReference>
<proteinExistence type="inferred from homology"/>
<dbReference type="CDD" id="cd04275">
    <property type="entry name" value="ZnMc_pappalysin_like"/>
    <property type="match status" value="1"/>
</dbReference>
<evidence type="ECO:0000256" key="7">
    <source>
        <dbReference type="ARBA" id="ARBA00023049"/>
    </source>
</evidence>
<name>A0A4U7L0A6_9BASI</name>
<dbReference type="GO" id="GO:0008237">
    <property type="term" value="F:metallopeptidase activity"/>
    <property type="evidence" value="ECO:0007669"/>
    <property type="project" value="UniProtKB-KW"/>
</dbReference>
<evidence type="ECO:0000313" key="11">
    <source>
        <dbReference type="EMBL" id="TKY90641.1"/>
    </source>
</evidence>